<dbReference type="AlphaFoldDB" id="A0A840R9J8"/>
<protein>
    <submittedName>
        <fullName evidence="15">Iron complex outermembrane receptor protein</fullName>
    </submittedName>
</protein>
<dbReference type="InterPro" id="IPR012910">
    <property type="entry name" value="Plug_dom"/>
</dbReference>
<evidence type="ECO:0000256" key="12">
    <source>
        <dbReference type="RuleBase" id="RU003357"/>
    </source>
</evidence>
<reference evidence="15 16" key="1">
    <citation type="submission" date="2020-08" db="EMBL/GenBank/DDBJ databases">
        <title>Genomic Encyclopedia of Type Strains, Phase IV (KMG-IV): sequencing the most valuable type-strain genomes for metagenomic binning, comparative biology and taxonomic classification.</title>
        <authorList>
            <person name="Goeker M."/>
        </authorList>
    </citation>
    <scope>NUCLEOTIDE SEQUENCE [LARGE SCALE GENOMIC DNA]</scope>
    <source>
        <strain evidence="15 16">DSM 25701</strain>
    </source>
</reference>
<dbReference type="InterPro" id="IPR039426">
    <property type="entry name" value="TonB-dep_rcpt-like"/>
</dbReference>
<dbReference type="SUPFAM" id="SSF56935">
    <property type="entry name" value="Porins"/>
    <property type="match status" value="1"/>
</dbReference>
<dbReference type="GO" id="GO:0009279">
    <property type="term" value="C:cell outer membrane"/>
    <property type="evidence" value="ECO:0007669"/>
    <property type="project" value="UniProtKB-SubCell"/>
</dbReference>
<keyword evidence="2 11" id="KW-0813">Transport</keyword>
<keyword evidence="16" id="KW-1185">Reference proteome</keyword>
<evidence type="ECO:0000259" key="13">
    <source>
        <dbReference type="Pfam" id="PF00593"/>
    </source>
</evidence>
<evidence type="ECO:0000256" key="4">
    <source>
        <dbReference type="ARBA" id="ARBA00022496"/>
    </source>
</evidence>
<keyword evidence="6" id="KW-0408">Iron</keyword>
<keyword evidence="5 11" id="KW-0812">Transmembrane</keyword>
<keyword evidence="8 12" id="KW-0798">TonB box</keyword>
<evidence type="ECO:0000256" key="6">
    <source>
        <dbReference type="ARBA" id="ARBA00023004"/>
    </source>
</evidence>
<keyword evidence="15" id="KW-0675">Receptor</keyword>
<evidence type="ECO:0000256" key="5">
    <source>
        <dbReference type="ARBA" id="ARBA00022692"/>
    </source>
</evidence>
<dbReference type="GO" id="GO:0006826">
    <property type="term" value="P:iron ion transport"/>
    <property type="evidence" value="ECO:0007669"/>
    <property type="project" value="UniProtKB-KW"/>
</dbReference>
<evidence type="ECO:0000256" key="9">
    <source>
        <dbReference type="ARBA" id="ARBA00023136"/>
    </source>
</evidence>
<evidence type="ECO:0000256" key="10">
    <source>
        <dbReference type="ARBA" id="ARBA00023237"/>
    </source>
</evidence>
<dbReference type="InterPro" id="IPR036942">
    <property type="entry name" value="Beta-barrel_TonB_sf"/>
</dbReference>
<accession>A0A840R9J8</accession>
<dbReference type="InterPro" id="IPR000531">
    <property type="entry name" value="Beta-barrel_TonB"/>
</dbReference>
<dbReference type="PROSITE" id="PS52016">
    <property type="entry name" value="TONB_DEPENDENT_REC_3"/>
    <property type="match status" value="1"/>
</dbReference>
<keyword evidence="4" id="KW-0410">Iron transport</keyword>
<evidence type="ECO:0000256" key="1">
    <source>
        <dbReference type="ARBA" id="ARBA00004571"/>
    </source>
</evidence>
<evidence type="ECO:0000256" key="11">
    <source>
        <dbReference type="PROSITE-ProRule" id="PRU01360"/>
    </source>
</evidence>
<name>A0A840R9J8_9GAMM</name>
<dbReference type="Pfam" id="PF00593">
    <property type="entry name" value="TonB_dep_Rec_b-barrel"/>
    <property type="match status" value="1"/>
</dbReference>
<dbReference type="EMBL" id="JACHHW010000016">
    <property type="protein sequence ID" value="MBB5189198.1"/>
    <property type="molecule type" value="Genomic_DNA"/>
</dbReference>
<evidence type="ECO:0000256" key="2">
    <source>
        <dbReference type="ARBA" id="ARBA00022448"/>
    </source>
</evidence>
<dbReference type="Gene3D" id="2.40.170.20">
    <property type="entry name" value="TonB-dependent receptor, beta-barrel domain"/>
    <property type="match status" value="2"/>
</dbReference>
<keyword evidence="9 11" id="KW-0472">Membrane</keyword>
<evidence type="ECO:0000313" key="15">
    <source>
        <dbReference type="EMBL" id="MBB5189198.1"/>
    </source>
</evidence>
<dbReference type="RefSeq" id="WP_226968300.1">
    <property type="nucleotide sequence ID" value="NZ_JACHHW010000016.1"/>
</dbReference>
<evidence type="ECO:0000259" key="14">
    <source>
        <dbReference type="Pfam" id="PF07715"/>
    </source>
</evidence>
<evidence type="ECO:0000256" key="8">
    <source>
        <dbReference type="ARBA" id="ARBA00023077"/>
    </source>
</evidence>
<sequence length="860" mass="94560">MELFLVDYMRLIVSVGRDNNYMRVSHSYLKKITLGASLASFSFIPMASLAAPMLEEVIVTGQKRAESTQDTPVAITGMTSDSLEKFGFASANDISAQVPNMQVSGPFGEVQPIFAIRGVSMSDYSSNQASPIGVYSDESYMGAVYTHGMNFFDVERLEVLRGPQGTLYGKNTTGGAINIITKTPMIDDGVRVNAKLGAGNYDSRVGDLGVEGTLIDETLAARLAYSFSRNSGYVENRSGGPNLSSIDFQALRLTLNWQISENLNNVLKLTHGQNDSLANASRNEPRGNLNGGNGLLGAGGAATGSAGQADDSSGYIDNTGYSASSQNLGHHEVEDNFTGPLIVNSDMLVNKLEFIGDYHTFTSISSISISDYAQQQNTDGSPEGLLEIHWAVDTTAFSQDLRISSNYDGMFNFIGGVYYAEEEMDMHNEYRIYETAPDVRVAVTYPGATGFYPYLLDFGQIDQKMVTDKTSYAAYTQLRFDVTADFGIDFGIRYTVDEIDLAYLNISREGYDGSPRGTYVPGNTSRYDEPFVPLNLGGDAGIAEIDVFLENLLSGETTVEDLVATGEVGYTHGPYTTDSSTPMSAKEQEFTGKLGLDYRFNDDFMMYASYSKGFRSGNFNGGVYYRERDFEDAYARPEYIDAYEVGFKSDFYDQRARVNAAAFLYDYKDQQFINVVGVSNFLENAGGSTIAGLEAEIMFAATEKLMLMMGLGYLDTEYTELTLSDTQTLNNPDDEVDLAGNELISAPKVSGNISIDYELYSGDSGYVSWNVNANYQAKQWYSAYNDKGGYEHIKQDAYALVNTRLTWRGISENYSVSIWAKNLAEEEYDGYAINLQAGFGFDYFQAGPPRTFGVDATYKF</sequence>
<dbReference type="PANTHER" id="PTHR32552:SF81">
    <property type="entry name" value="TONB-DEPENDENT OUTER MEMBRANE RECEPTOR"/>
    <property type="match status" value="1"/>
</dbReference>
<evidence type="ECO:0000256" key="7">
    <source>
        <dbReference type="ARBA" id="ARBA00023065"/>
    </source>
</evidence>
<evidence type="ECO:0000313" key="16">
    <source>
        <dbReference type="Proteomes" id="UP000536640"/>
    </source>
</evidence>
<feature type="domain" description="TonB-dependent receptor plug" evidence="14">
    <location>
        <begin position="68"/>
        <end position="176"/>
    </location>
</feature>
<dbReference type="Proteomes" id="UP000536640">
    <property type="component" value="Unassembled WGS sequence"/>
</dbReference>
<keyword evidence="10 11" id="KW-0998">Cell outer membrane</keyword>
<dbReference type="PANTHER" id="PTHR32552">
    <property type="entry name" value="FERRICHROME IRON RECEPTOR-RELATED"/>
    <property type="match status" value="1"/>
</dbReference>
<keyword evidence="7" id="KW-0406">Ion transport</keyword>
<organism evidence="15 16">
    <name type="scientific">Zhongshania antarctica</name>
    <dbReference type="NCBI Taxonomy" id="641702"/>
    <lineage>
        <taxon>Bacteria</taxon>
        <taxon>Pseudomonadati</taxon>
        <taxon>Pseudomonadota</taxon>
        <taxon>Gammaproteobacteria</taxon>
        <taxon>Cellvibrionales</taxon>
        <taxon>Spongiibacteraceae</taxon>
        <taxon>Zhongshania</taxon>
    </lineage>
</organism>
<comment type="similarity">
    <text evidence="11 12">Belongs to the TonB-dependent receptor family.</text>
</comment>
<feature type="domain" description="TonB-dependent receptor-like beta-barrel" evidence="13">
    <location>
        <begin position="280"/>
        <end position="823"/>
    </location>
</feature>
<evidence type="ECO:0000256" key="3">
    <source>
        <dbReference type="ARBA" id="ARBA00022452"/>
    </source>
</evidence>
<dbReference type="Pfam" id="PF07715">
    <property type="entry name" value="Plug"/>
    <property type="match status" value="1"/>
</dbReference>
<keyword evidence="3 11" id="KW-1134">Transmembrane beta strand</keyword>
<comment type="caution">
    <text evidence="15">The sequence shown here is derived from an EMBL/GenBank/DDBJ whole genome shotgun (WGS) entry which is preliminary data.</text>
</comment>
<gene>
    <name evidence="15" type="ORF">HNQ57_003501</name>
</gene>
<comment type="subcellular location">
    <subcellularLocation>
        <location evidence="1 11">Cell outer membrane</location>
        <topology evidence="1 11">Multi-pass membrane protein</topology>
    </subcellularLocation>
</comment>
<proteinExistence type="inferred from homology"/>